<dbReference type="SMART" id="SM00937">
    <property type="entry name" value="PCRF"/>
    <property type="match status" value="1"/>
</dbReference>
<dbReference type="Proteomes" id="UP000183605">
    <property type="component" value="Unassembled WGS sequence"/>
</dbReference>
<dbReference type="GO" id="GO:0003747">
    <property type="term" value="F:translation release factor activity"/>
    <property type="evidence" value="ECO:0007669"/>
    <property type="project" value="InterPro"/>
</dbReference>
<feature type="domain" description="Peptide chain release factor" evidence="4">
    <location>
        <begin position="19"/>
        <end position="124"/>
    </location>
</feature>
<dbReference type="Gene3D" id="3.30.160.20">
    <property type="match status" value="1"/>
</dbReference>
<dbReference type="InterPro" id="IPR045853">
    <property type="entry name" value="Pep_chain_release_fac_I_sf"/>
</dbReference>
<dbReference type="InterPro" id="IPR050057">
    <property type="entry name" value="Prokaryotic/Mito_RF"/>
</dbReference>
<evidence type="ECO:0000256" key="2">
    <source>
        <dbReference type="ARBA" id="ARBA00022481"/>
    </source>
</evidence>
<organism evidence="5 6">
    <name type="scientific">Candidatus Beckwithbacteria bacterium CG2_30_44_31</name>
    <dbReference type="NCBI Taxonomy" id="1805035"/>
    <lineage>
        <taxon>Bacteria</taxon>
        <taxon>Candidatus Beckwithiibacteriota</taxon>
    </lineage>
</organism>
<comment type="caution">
    <text evidence="5">The sequence shown here is derived from an EMBL/GenBank/DDBJ whole genome shotgun (WGS) entry which is preliminary data.</text>
</comment>
<evidence type="ECO:0000259" key="4">
    <source>
        <dbReference type="SMART" id="SM00937"/>
    </source>
</evidence>
<dbReference type="Pfam" id="PF03462">
    <property type="entry name" value="PCRF"/>
    <property type="match status" value="1"/>
</dbReference>
<evidence type="ECO:0000256" key="1">
    <source>
        <dbReference type="ARBA" id="ARBA00010835"/>
    </source>
</evidence>
<dbReference type="SUPFAM" id="SSF75620">
    <property type="entry name" value="Release factor"/>
    <property type="match status" value="1"/>
</dbReference>
<evidence type="ECO:0000256" key="3">
    <source>
        <dbReference type="ARBA" id="ARBA00022917"/>
    </source>
</evidence>
<evidence type="ECO:0000313" key="6">
    <source>
        <dbReference type="Proteomes" id="UP000183605"/>
    </source>
</evidence>
<dbReference type="GO" id="GO:0005737">
    <property type="term" value="C:cytoplasm"/>
    <property type="evidence" value="ECO:0007669"/>
    <property type="project" value="UniProtKB-ARBA"/>
</dbReference>
<proteinExistence type="inferred from homology"/>
<protein>
    <recommendedName>
        <fullName evidence="4">Peptide chain release factor domain-containing protein</fullName>
    </recommendedName>
</protein>
<dbReference type="Pfam" id="PF00472">
    <property type="entry name" value="RF-1"/>
    <property type="match status" value="1"/>
</dbReference>
<name>A0A1J5B9J6_9BACT</name>
<comment type="similarity">
    <text evidence="1">Belongs to the prokaryotic/mitochondrial release factor family.</text>
</comment>
<accession>A0A1J5B9J6</accession>
<evidence type="ECO:0000313" key="5">
    <source>
        <dbReference type="EMBL" id="OIP03608.1"/>
    </source>
</evidence>
<keyword evidence="2" id="KW-0488">Methylation</keyword>
<dbReference type="AlphaFoldDB" id="A0A1J5B9J6"/>
<dbReference type="Gene3D" id="3.30.70.1660">
    <property type="match status" value="2"/>
</dbReference>
<dbReference type="PANTHER" id="PTHR43804:SF7">
    <property type="entry name" value="LD18447P"/>
    <property type="match status" value="1"/>
</dbReference>
<dbReference type="InterPro" id="IPR005139">
    <property type="entry name" value="PCRF"/>
</dbReference>
<dbReference type="InterPro" id="IPR000352">
    <property type="entry name" value="Pep_chain_release_fac_I"/>
</dbReference>
<sequence>MLSDYLQAELDRLDQKITEAQASLADPQLKPLAEEEIIKLTEQKKVLINIPPRGGNVTPLGVNEGNIILEIRPGTGGEEAKIFASDLQNMYTRFALSQKLEVIPLDENIIKIKGRQAYSLFKFEAGGHRVQRVPITESQGRIHTSTATVAVLPEVKETDIQLNLKDIKVHFFHASSHGGQNVQKVSTAVRLTHKPTGIITTCQSQRFQEQNRKIATDLLRAKLYQLEQEKIASQTAQARQGAGSGMRAEKIRTYNFPQNRVTDHRIKTSWKQLDKIMAGNLLPVIQELNFQFSNHNFQSNLNNQIYKH</sequence>
<dbReference type="EMBL" id="MNXQ01000031">
    <property type="protein sequence ID" value="OIP03608.1"/>
    <property type="molecule type" value="Genomic_DNA"/>
</dbReference>
<gene>
    <name evidence="5" type="ORF">AUK18_01640</name>
</gene>
<reference evidence="5 6" key="1">
    <citation type="journal article" date="2016" name="Environ. Microbiol.">
        <title>Genomic resolution of a cold subsurface aquifer community provides metabolic insights for novel microbes adapted to high CO concentrations.</title>
        <authorList>
            <person name="Probst A.J."/>
            <person name="Castelle C.J."/>
            <person name="Singh A."/>
            <person name="Brown C.T."/>
            <person name="Anantharaman K."/>
            <person name="Sharon I."/>
            <person name="Hug L.A."/>
            <person name="Burstein D."/>
            <person name="Emerson J.B."/>
            <person name="Thomas B.C."/>
            <person name="Banfield J.F."/>
        </authorList>
    </citation>
    <scope>NUCLEOTIDE SEQUENCE [LARGE SCALE GENOMIC DNA]</scope>
    <source>
        <strain evidence="5">CG2_30_44_31</strain>
    </source>
</reference>
<keyword evidence="3" id="KW-0648">Protein biosynthesis</keyword>
<dbReference type="PANTHER" id="PTHR43804">
    <property type="entry name" value="LD18447P"/>
    <property type="match status" value="1"/>
</dbReference>